<proteinExistence type="predicted"/>
<dbReference type="EMBL" id="JAIWYP010000003">
    <property type="protein sequence ID" value="KAH3851991.1"/>
    <property type="molecule type" value="Genomic_DNA"/>
</dbReference>
<dbReference type="InterPro" id="IPR011042">
    <property type="entry name" value="6-blade_b-propeller_TolB-like"/>
</dbReference>
<protein>
    <submittedName>
        <fullName evidence="2">Uncharacterized protein</fullName>
    </submittedName>
</protein>
<accession>A0A9D4L5K3</accession>
<dbReference type="Proteomes" id="UP000828390">
    <property type="component" value="Unassembled WGS sequence"/>
</dbReference>
<gene>
    <name evidence="2" type="ORF">DPMN_094480</name>
</gene>
<dbReference type="AlphaFoldDB" id="A0A9D4L5K3"/>
<feature type="coiled-coil region" evidence="1">
    <location>
        <begin position="24"/>
        <end position="83"/>
    </location>
</feature>
<reference evidence="2" key="1">
    <citation type="journal article" date="2019" name="bioRxiv">
        <title>The Genome of the Zebra Mussel, Dreissena polymorpha: A Resource for Invasive Species Research.</title>
        <authorList>
            <person name="McCartney M.A."/>
            <person name="Auch B."/>
            <person name="Kono T."/>
            <person name="Mallez S."/>
            <person name="Zhang Y."/>
            <person name="Obille A."/>
            <person name="Becker A."/>
            <person name="Abrahante J.E."/>
            <person name="Garbe J."/>
            <person name="Badalamenti J.P."/>
            <person name="Herman A."/>
            <person name="Mangelson H."/>
            <person name="Liachko I."/>
            <person name="Sullivan S."/>
            <person name="Sone E.D."/>
            <person name="Koren S."/>
            <person name="Silverstein K.A.T."/>
            <person name="Beckman K.B."/>
            <person name="Gohl D.M."/>
        </authorList>
    </citation>
    <scope>NUCLEOTIDE SEQUENCE</scope>
    <source>
        <strain evidence="2">Duluth1</strain>
        <tissue evidence="2">Whole animal</tissue>
    </source>
</reference>
<reference evidence="2" key="2">
    <citation type="submission" date="2020-11" db="EMBL/GenBank/DDBJ databases">
        <authorList>
            <person name="McCartney M.A."/>
            <person name="Auch B."/>
            <person name="Kono T."/>
            <person name="Mallez S."/>
            <person name="Becker A."/>
            <person name="Gohl D.M."/>
            <person name="Silverstein K.A.T."/>
            <person name="Koren S."/>
            <person name="Bechman K.B."/>
            <person name="Herman A."/>
            <person name="Abrahante J.E."/>
            <person name="Garbe J."/>
        </authorList>
    </citation>
    <scope>NUCLEOTIDE SEQUENCE</scope>
    <source>
        <strain evidence="2">Duluth1</strain>
        <tissue evidence="2">Whole animal</tissue>
    </source>
</reference>
<sequence length="384" mass="43553">MTLHFSQCSKVTLIADTSLSATDHQQLSAKINFLLSQLMKLQTNWESNLKSLQVSHEEMLKEIRSKRERINASLDELEKATLKEMDEVKASWNASLKFDVDTCSRLYTELTCLSDAIQEIGKKNKELAFIARQKSEEMIKQADKYLNNNSMQTEVSLKFIIYNDIEAYLSNLTGLGHTIYITKEFTTQESPDQAIIVTGATPVSVKIPSDTSLRATCSIYGMCGMFNGQILVTDCNNNRLKLLDLQLKVVSDCDMSGDPYNMCLITPCQVAVAVNKHIQFVSVNSGQLVKGRRLQLQHDCAGVAHHQGDLYVTSGQALYKYTLTGTLVNKMYEDTSNSYTGNGHEHYCPDKYQNNYRNRITQMQCFNKLPCLSFYIIFVLYIFY</sequence>
<name>A0A9D4L5K3_DREPO</name>
<comment type="caution">
    <text evidence="2">The sequence shown here is derived from an EMBL/GenBank/DDBJ whole genome shotgun (WGS) entry which is preliminary data.</text>
</comment>
<dbReference type="SUPFAM" id="SSF63829">
    <property type="entry name" value="Calcium-dependent phosphotriesterase"/>
    <property type="match status" value="1"/>
</dbReference>
<dbReference type="Gene3D" id="2.120.10.30">
    <property type="entry name" value="TolB, C-terminal domain"/>
    <property type="match status" value="1"/>
</dbReference>
<evidence type="ECO:0000313" key="2">
    <source>
        <dbReference type="EMBL" id="KAH3851991.1"/>
    </source>
</evidence>
<organism evidence="2 3">
    <name type="scientific">Dreissena polymorpha</name>
    <name type="common">Zebra mussel</name>
    <name type="synonym">Mytilus polymorpha</name>
    <dbReference type="NCBI Taxonomy" id="45954"/>
    <lineage>
        <taxon>Eukaryota</taxon>
        <taxon>Metazoa</taxon>
        <taxon>Spiralia</taxon>
        <taxon>Lophotrochozoa</taxon>
        <taxon>Mollusca</taxon>
        <taxon>Bivalvia</taxon>
        <taxon>Autobranchia</taxon>
        <taxon>Heteroconchia</taxon>
        <taxon>Euheterodonta</taxon>
        <taxon>Imparidentia</taxon>
        <taxon>Neoheterodontei</taxon>
        <taxon>Myida</taxon>
        <taxon>Dreissenoidea</taxon>
        <taxon>Dreissenidae</taxon>
        <taxon>Dreissena</taxon>
    </lineage>
</organism>
<keyword evidence="3" id="KW-1185">Reference proteome</keyword>
<keyword evidence="1" id="KW-0175">Coiled coil</keyword>
<evidence type="ECO:0000256" key="1">
    <source>
        <dbReference type="SAM" id="Coils"/>
    </source>
</evidence>
<evidence type="ECO:0000313" key="3">
    <source>
        <dbReference type="Proteomes" id="UP000828390"/>
    </source>
</evidence>